<evidence type="ECO:0000313" key="2">
    <source>
        <dbReference type="Proteomes" id="UP000215914"/>
    </source>
</evidence>
<reference evidence="1" key="2">
    <citation type="submission" date="2020-06" db="EMBL/GenBank/DDBJ databases">
        <title>Helianthus annuus Genome sequencing and assembly Release 2.</title>
        <authorList>
            <person name="Gouzy J."/>
            <person name="Langlade N."/>
            <person name="Munos S."/>
        </authorList>
    </citation>
    <scope>NUCLEOTIDE SEQUENCE</scope>
    <source>
        <tissue evidence="1">Leaves</tissue>
    </source>
</reference>
<organism evidence="1 2">
    <name type="scientific">Helianthus annuus</name>
    <name type="common">Common sunflower</name>
    <dbReference type="NCBI Taxonomy" id="4232"/>
    <lineage>
        <taxon>Eukaryota</taxon>
        <taxon>Viridiplantae</taxon>
        <taxon>Streptophyta</taxon>
        <taxon>Embryophyta</taxon>
        <taxon>Tracheophyta</taxon>
        <taxon>Spermatophyta</taxon>
        <taxon>Magnoliopsida</taxon>
        <taxon>eudicotyledons</taxon>
        <taxon>Gunneridae</taxon>
        <taxon>Pentapetalae</taxon>
        <taxon>asterids</taxon>
        <taxon>campanulids</taxon>
        <taxon>Asterales</taxon>
        <taxon>Asteraceae</taxon>
        <taxon>Asteroideae</taxon>
        <taxon>Heliantheae alliance</taxon>
        <taxon>Heliantheae</taxon>
        <taxon>Helianthus</taxon>
    </lineage>
</organism>
<proteinExistence type="predicted"/>
<gene>
    <name evidence="1" type="ORF">HanXRQr2_Chr14g0639931</name>
</gene>
<dbReference type="EMBL" id="MNCJ02000329">
    <property type="protein sequence ID" value="KAF5768730.1"/>
    <property type="molecule type" value="Genomic_DNA"/>
</dbReference>
<protein>
    <recommendedName>
        <fullName evidence="3">Ulp1 protease family, C-terminal catalytic domain-containing protein</fullName>
    </recommendedName>
</protein>
<keyword evidence="2" id="KW-1185">Reference proteome</keyword>
<reference evidence="1" key="1">
    <citation type="journal article" date="2017" name="Nature">
        <title>The sunflower genome provides insights into oil metabolism, flowering and Asterid evolution.</title>
        <authorList>
            <person name="Badouin H."/>
            <person name="Gouzy J."/>
            <person name="Grassa C.J."/>
            <person name="Murat F."/>
            <person name="Staton S.E."/>
            <person name="Cottret L."/>
            <person name="Lelandais-Briere C."/>
            <person name="Owens G.L."/>
            <person name="Carrere S."/>
            <person name="Mayjonade B."/>
            <person name="Legrand L."/>
            <person name="Gill N."/>
            <person name="Kane N.C."/>
            <person name="Bowers J.E."/>
            <person name="Hubner S."/>
            <person name="Bellec A."/>
            <person name="Berard A."/>
            <person name="Berges H."/>
            <person name="Blanchet N."/>
            <person name="Boniface M.C."/>
            <person name="Brunel D."/>
            <person name="Catrice O."/>
            <person name="Chaidir N."/>
            <person name="Claudel C."/>
            <person name="Donnadieu C."/>
            <person name="Faraut T."/>
            <person name="Fievet G."/>
            <person name="Helmstetter N."/>
            <person name="King M."/>
            <person name="Knapp S.J."/>
            <person name="Lai Z."/>
            <person name="Le Paslier M.C."/>
            <person name="Lippi Y."/>
            <person name="Lorenzon L."/>
            <person name="Mandel J.R."/>
            <person name="Marage G."/>
            <person name="Marchand G."/>
            <person name="Marquand E."/>
            <person name="Bret-Mestries E."/>
            <person name="Morien E."/>
            <person name="Nambeesan S."/>
            <person name="Nguyen T."/>
            <person name="Pegot-Espagnet P."/>
            <person name="Pouilly N."/>
            <person name="Raftis F."/>
            <person name="Sallet E."/>
            <person name="Schiex T."/>
            <person name="Thomas J."/>
            <person name="Vandecasteele C."/>
            <person name="Vares D."/>
            <person name="Vear F."/>
            <person name="Vautrin S."/>
            <person name="Crespi M."/>
            <person name="Mangin B."/>
            <person name="Burke J.M."/>
            <person name="Salse J."/>
            <person name="Munos S."/>
            <person name="Vincourt P."/>
            <person name="Rieseberg L.H."/>
            <person name="Langlade N.B."/>
        </authorList>
    </citation>
    <scope>NUCLEOTIDE SEQUENCE</scope>
    <source>
        <tissue evidence="1">Leaves</tissue>
    </source>
</reference>
<comment type="caution">
    <text evidence="1">The sequence shown here is derived from an EMBL/GenBank/DDBJ whole genome shotgun (WGS) entry which is preliminary data.</text>
</comment>
<dbReference type="Proteomes" id="UP000215914">
    <property type="component" value="Unassembled WGS sequence"/>
</dbReference>
<evidence type="ECO:0000313" key="1">
    <source>
        <dbReference type="EMBL" id="KAF5768730.1"/>
    </source>
</evidence>
<dbReference type="Gene3D" id="3.40.395.10">
    <property type="entry name" value="Adenoviral Proteinase, Chain A"/>
    <property type="match status" value="1"/>
</dbReference>
<accession>A0A9K3H669</accession>
<dbReference type="Gramene" id="mRNA:HanXRQr2_Chr14g0639931">
    <property type="protein sequence ID" value="mRNA:HanXRQr2_Chr14g0639931"/>
    <property type="gene ID" value="HanXRQr2_Chr14g0639931"/>
</dbReference>
<dbReference type="AlphaFoldDB" id="A0A9K3H669"/>
<evidence type="ECO:0008006" key="3">
    <source>
        <dbReference type="Google" id="ProtNLM"/>
    </source>
</evidence>
<name>A0A9K3H669_HELAN</name>
<sequence>MTMLLMKKLEWATSDNFNDCGVFAMRHMEMYKGSDVKFECGFSTRKDIQDMQLKNLRMKIATKLLLSEANMYKETVM</sequence>